<dbReference type="PANTHER" id="PTHR19846:SF0">
    <property type="entry name" value="PRE-MRNA PROCESSING FACTOR 4"/>
    <property type="match status" value="1"/>
</dbReference>
<dbReference type="InterPro" id="IPR015943">
    <property type="entry name" value="WD40/YVTN_repeat-like_dom_sf"/>
</dbReference>
<dbReference type="OMA" id="RDTSTWY"/>
<dbReference type="FunFam" id="2.130.10.10:FF:001211">
    <property type="entry name" value="CBN-PRP-4 protein"/>
    <property type="match status" value="1"/>
</dbReference>
<feature type="repeat" description="WD" evidence="3">
    <location>
        <begin position="595"/>
        <end position="627"/>
    </location>
</feature>
<dbReference type="SUPFAM" id="SSF158230">
    <property type="entry name" value="PRP4-like"/>
    <property type="match status" value="1"/>
</dbReference>
<accession>A0A0J9Y537</accession>
<dbReference type="InterPro" id="IPR036285">
    <property type="entry name" value="PRP4-like_sf"/>
</dbReference>
<organism evidence="5">
    <name type="scientific">Brugia malayi</name>
    <name type="common">Filarial nematode worm</name>
    <dbReference type="NCBI Taxonomy" id="6279"/>
    <lineage>
        <taxon>Eukaryota</taxon>
        <taxon>Metazoa</taxon>
        <taxon>Ecdysozoa</taxon>
        <taxon>Nematoda</taxon>
        <taxon>Chromadorea</taxon>
        <taxon>Rhabditida</taxon>
        <taxon>Spirurina</taxon>
        <taxon>Spiruromorpha</taxon>
        <taxon>Filarioidea</taxon>
        <taxon>Onchocercidae</taxon>
        <taxon>Brugia</taxon>
    </lineage>
</organism>
<feature type="domain" description="Pre-mRNA processing factor 4 (PRP4)-like" evidence="4">
    <location>
        <begin position="91"/>
        <end position="143"/>
    </location>
</feature>
<proteinExistence type="predicted"/>
<dbReference type="InterPro" id="IPR001680">
    <property type="entry name" value="WD40_rpt"/>
</dbReference>
<feature type="repeat" description="WD" evidence="3">
    <location>
        <begin position="349"/>
        <end position="390"/>
    </location>
</feature>
<dbReference type="InterPro" id="IPR036322">
    <property type="entry name" value="WD40_repeat_dom_sf"/>
</dbReference>
<dbReference type="GO" id="GO:0000398">
    <property type="term" value="P:mRNA splicing, via spliceosome"/>
    <property type="evidence" value="ECO:0007669"/>
    <property type="project" value="TreeGrafter"/>
</dbReference>
<feature type="repeat" description="WD" evidence="3">
    <location>
        <begin position="511"/>
        <end position="552"/>
    </location>
</feature>
<dbReference type="InterPro" id="IPR019775">
    <property type="entry name" value="WD40_repeat_CS"/>
</dbReference>
<dbReference type="PANTHER" id="PTHR19846">
    <property type="entry name" value="WD40 REPEAT PROTEIN"/>
    <property type="match status" value="1"/>
</dbReference>
<reference evidence="5" key="1">
    <citation type="journal article" date="2007" name="Science">
        <title>Draft genome of the filarial nematode parasite Brugia malayi.</title>
        <authorList>
            <person name="Ghedin E."/>
            <person name="Wang S."/>
            <person name="Spiro D."/>
            <person name="Caler E."/>
            <person name="Zhao Q."/>
            <person name="Crabtree J."/>
            <person name="Allen J.E."/>
            <person name="Delcher A.L."/>
            <person name="Guiliano D.B."/>
            <person name="Miranda-Saavedra D."/>
            <person name="Angiuoli S.V."/>
            <person name="Creasy T."/>
            <person name="Amedeo P."/>
            <person name="Haas B."/>
            <person name="El-Sayed N.M."/>
            <person name="Wortman J.R."/>
            <person name="Feldblyum T."/>
            <person name="Tallon L."/>
            <person name="Schatz M."/>
            <person name="Shumway M."/>
            <person name="Koo H."/>
            <person name="Salzberg S.L."/>
            <person name="Schobel S."/>
            <person name="Pertea M."/>
            <person name="Pop M."/>
            <person name="White O."/>
            <person name="Barton G.J."/>
            <person name="Carlow C.K."/>
            <person name="Crawford M.J."/>
            <person name="Daub J."/>
            <person name="Dimmic M.W."/>
            <person name="Estes C.F."/>
            <person name="Foster J.M."/>
            <person name="Ganatra M."/>
            <person name="Gregory W.F."/>
            <person name="Johnson N.M."/>
            <person name="Jin J."/>
            <person name="Komuniecki R."/>
            <person name="Korf I."/>
            <person name="Kumar S."/>
            <person name="Laney S."/>
            <person name="Li B.W."/>
            <person name="Li W."/>
            <person name="Lindblom T.H."/>
            <person name="Lustigman S."/>
            <person name="Ma D."/>
            <person name="Maina C.V."/>
            <person name="Martin D.M."/>
            <person name="McCarter J.P."/>
            <person name="McReynolds L."/>
            <person name="Mitreva M."/>
            <person name="Nutman T.B."/>
            <person name="Parkinson J."/>
            <person name="Peregrin-Alvarez J.M."/>
            <person name="Poole C."/>
            <person name="Ren Q."/>
            <person name="Saunders L."/>
            <person name="Sluder A.E."/>
            <person name="Smith K."/>
            <person name="Stanke M."/>
            <person name="Unnasch T.R."/>
            <person name="Ware J."/>
            <person name="Wei A.D."/>
            <person name="Weil G."/>
            <person name="Williams D.J."/>
            <person name="Zhang Y."/>
            <person name="Williams S.A."/>
            <person name="Fraser-Liggett C."/>
            <person name="Slatko B."/>
            <person name="Blaxter M.L."/>
            <person name="Scott A.L."/>
        </authorList>
    </citation>
    <scope>NUCLEOTIDE SEQUENCE</scope>
    <source>
        <strain evidence="5">FR3</strain>
    </source>
</reference>
<dbReference type="GO" id="GO:0030621">
    <property type="term" value="F:U4 snRNA binding"/>
    <property type="evidence" value="ECO:0007669"/>
    <property type="project" value="TreeGrafter"/>
</dbReference>
<dbReference type="Pfam" id="PF08799">
    <property type="entry name" value="PRP4"/>
    <property type="match status" value="1"/>
</dbReference>
<dbReference type="EMBL" id="LN857024">
    <property type="protein sequence ID" value="CDQ01951.1"/>
    <property type="molecule type" value="Genomic_DNA"/>
</dbReference>
<name>A0A0J9Y537_BRUMA</name>
<sequence>MKIFFLTLLCERLNRMGEAQQSNIPAVIQKVHFGSLANEEVVHKLQAEVEKREAERKDDQFDLEMVDNPMEREVMAEFERRRRARTLTLPTDDGHVKLLLRKLDEPICLFGEDKLDRKERLRALLSTLSEEEVTRILHSPEETETVQQRDSSTWYHKGPVALRDVRVAIADFSLRRAQERLRKAHEEATRTTNDAAVRAQEMHRWVAALTVYGSQVADVRPVSYCEFSPDSKHLITSGWSGECSIWSIPESSRERRFVGHASQAGCARFHPGAYVSQESYALNAASCSHDGTVKLWSLESDSPLSELEPHSQRVSRIAFHPSGRFLASCCFDCSWRLFDLQYGQEVLFQEGHSRPVFHADFQVDGSLIMTVGMDCYGRVWDLRTGRCIMFLEGHQKEIHCGQWLPNGYQMVTGSADNSCMVWDLRIRRALKPIAAHTSLVSGLRVESKGQYIITSSFDNSLKVWETCGWRPLRQLMGHDTKVMGVDISPDGNFDCSWRLFDLQYGQEVLFQEGHSRPVFHADFQVDGSLIMTVGMDCYGRVWDLRTGRCIMFLEGHQKEIHCGQWLPNGYQMVTGSADNSCMVWDLRIRRALKPIAAHTSLVSGLRVESKGQYIITSSFDNSLKVWETCGWRPLRQLMGHDTKVMGVDISPDGKWVASVAFDRTFKLWTKQLY</sequence>
<dbReference type="Gene3D" id="2.130.10.10">
    <property type="entry name" value="YVTN repeat-like/Quinoprotein amine dehydrogenase"/>
    <property type="match status" value="3"/>
</dbReference>
<evidence type="ECO:0000313" key="6">
    <source>
        <dbReference type="WormBase" id="Bm2625b"/>
    </source>
</evidence>
<keyword evidence="1 3" id="KW-0853">WD repeat</keyword>
<feature type="repeat" description="WD" evidence="3">
    <location>
        <begin position="433"/>
        <end position="465"/>
    </location>
</feature>
<evidence type="ECO:0000256" key="3">
    <source>
        <dbReference type="PROSITE-ProRule" id="PRU00221"/>
    </source>
</evidence>
<dbReference type="PROSITE" id="PS00678">
    <property type="entry name" value="WD_REPEATS_1"/>
    <property type="match status" value="2"/>
</dbReference>
<feature type="repeat" description="WD" evidence="3">
    <location>
        <begin position="553"/>
        <end position="594"/>
    </location>
</feature>
<dbReference type="GO" id="GO:0017070">
    <property type="term" value="F:U6 snRNA binding"/>
    <property type="evidence" value="ECO:0007669"/>
    <property type="project" value="TreeGrafter"/>
</dbReference>
<keyword evidence="2" id="KW-0677">Repeat</keyword>
<feature type="repeat" description="WD" evidence="3">
    <location>
        <begin position="307"/>
        <end position="348"/>
    </location>
</feature>
<feature type="repeat" description="WD" evidence="3">
    <location>
        <begin position="637"/>
        <end position="668"/>
    </location>
</feature>
<dbReference type="Gene3D" id="4.10.280.110">
    <property type="entry name" value="Pre-mRNA processing factor 4 domain"/>
    <property type="match status" value="1"/>
</dbReference>
<dbReference type="FunFam" id="2.130.10.10:FF:000411">
    <property type="entry name" value="U4/U6 small nuclear ribonucleoprotein Prp4"/>
    <property type="match status" value="1"/>
</dbReference>
<protein>
    <submittedName>
        <fullName evidence="5">BMA-PRP-4, isoform b</fullName>
    </submittedName>
</protein>
<dbReference type="PROSITE" id="PS50082">
    <property type="entry name" value="WD_REPEATS_2"/>
    <property type="match status" value="8"/>
</dbReference>
<dbReference type="AlphaFoldDB" id="A0A0J9Y537"/>
<dbReference type="SUPFAM" id="SSF50978">
    <property type="entry name" value="WD40 repeat-like"/>
    <property type="match status" value="2"/>
</dbReference>
<dbReference type="SMART" id="SM00320">
    <property type="entry name" value="WD40"/>
    <property type="match status" value="11"/>
</dbReference>
<dbReference type="GO" id="GO:0046540">
    <property type="term" value="C:U4/U6 x U5 tri-snRNP complex"/>
    <property type="evidence" value="ECO:0007669"/>
    <property type="project" value="TreeGrafter"/>
</dbReference>
<evidence type="ECO:0000256" key="1">
    <source>
        <dbReference type="ARBA" id="ARBA00022574"/>
    </source>
</evidence>
<evidence type="ECO:0000313" key="5">
    <source>
        <dbReference type="EMBL" id="CDQ01951.1"/>
    </source>
</evidence>
<evidence type="ECO:0000259" key="4">
    <source>
        <dbReference type="SMART" id="SM00500"/>
    </source>
</evidence>
<evidence type="ECO:0000256" key="2">
    <source>
        <dbReference type="ARBA" id="ARBA00022737"/>
    </source>
</evidence>
<dbReference type="InterPro" id="IPR020472">
    <property type="entry name" value="WD40_PAC1"/>
</dbReference>
<dbReference type="InterPro" id="IPR014906">
    <property type="entry name" value="PRP4-like"/>
</dbReference>
<feature type="repeat" description="WD" evidence="3">
    <location>
        <begin position="391"/>
        <end position="432"/>
    </location>
</feature>
<dbReference type="PRINTS" id="PR00320">
    <property type="entry name" value="GPROTEINBRPT"/>
</dbReference>
<dbReference type="CDD" id="cd00200">
    <property type="entry name" value="WD40"/>
    <property type="match status" value="2"/>
</dbReference>
<gene>
    <name evidence="6" type="primary">bma-prp-4</name>
    <name evidence="5" type="synonym">Bma-prp-4</name>
    <name evidence="6" type="ORF">Bm2625</name>
    <name evidence="5" type="ORF">BM_Bm2625</name>
</gene>
<dbReference type="WormBase" id="Bm2625b">
    <property type="protein sequence ID" value="BM34805"/>
    <property type="gene ID" value="WBGene00222886"/>
    <property type="gene designation" value="Bma-prp-4"/>
</dbReference>
<dbReference type="PROSITE" id="PS50294">
    <property type="entry name" value="WD_REPEATS_REGION"/>
    <property type="match status" value="7"/>
</dbReference>
<dbReference type="SMART" id="SM00500">
    <property type="entry name" value="SFM"/>
    <property type="match status" value="1"/>
</dbReference>
<dbReference type="Pfam" id="PF00400">
    <property type="entry name" value="WD40"/>
    <property type="match status" value="11"/>
</dbReference>
<reference evidence="5" key="2">
    <citation type="submission" date="2012-12" db="EMBL/GenBank/DDBJ databases">
        <authorList>
            <person name="Gao Y.W."/>
            <person name="Fan S.T."/>
            <person name="Sun H.T."/>
            <person name="Wang Z."/>
            <person name="Gao X.L."/>
            <person name="Li Y.G."/>
            <person name="Wang T.C."/>
            <person name="Zhang K."/>
            <person name="Xu W.W."/>
            <person name="Yu Z.J."/>
            <person name="Xia X.Z."/>
        </authorList>
    </citation>
    <scope>NUCLEOTIDE SEQUENCE</scope>
    <source>
        <strain evidence="5">FR3</strain>
    </source>
</reference>